<dbReference type="FunFam" id="3.40.50.12110:FF:000001">
    <property type="entry name" value="Spore photoproduct lyase"/>
    <property type="match status" value="1"/>
</dbReference>
<dbReference type="SFLD" id="SFLDS00029">
    <property type="entry name" value="Radical_SAM"/>
    <property type="match status" value="1"/>
</dbReference>
<dbReference type="GO" id="GO:0042601">
    <property type="term" value="C:endospore-forming forespore"/>
    <property type="evidence" value="ECO:0007669"/>
    <property type="project" value="InterPro"/>
</dbReference>
<dbReference type="Pfam" id="PF20903">
    <property type="entry name" value="SPL"/>
    <property type="match status" value="1"/>
</dbReference>
<keyword evidence="4" id="KW-0949">S-adenosyl-L-methionine</keyword>
<dbReference type="Gene3D" id="3.40.50.12110">
    <property type="match status" value="1"/>
</dbReference>
<dbReference type="SUPFAM" id="SSF102114">
    <property type="entry name" value="Radical SAM enzymes"/>
    <property type="match status" value="1"/>
</dbReference>
<dbReference type="EMBL" id="NPIA01000002">
    <property type="protein sequence ID" value="OZM57645.1"/>
    <property type="molecule type" value="Genomic_DNA"/>
</dbReference>
<dbReference type="PANTHER" id="PTHR37822:SF2">
    <property type="entry name" value="SPORE PHOTOPRODUCT LYASE"/>
    <property type="match status" value="1"/>
</dbReference>
<dbReference type="CDD" id="cd01335">
    <property type="entry name" value="Radical_SAM"/>
    <property type="match status" value="1"/>
</dbReference>
<dbReference type="RefSeq" id="WP_094922513.1">
    <property type="nucleotide sequence ID" value="NZ_NPIA01000002.1"/>
</dbReference>
<evidence type="ECO:0000313" key="20">
    <source>
        <dbReference type="EMBL" id="OZM57645.1"/>
    </source>
</evidence>
<accession>A0A263BVC5</accession>
<keyword evidence="9" id="KW-0411">Iron-sulfur</keyword>
<keyword evidence="6" id="KW-0227">DNA damage</keyword>
<dbReference type="InterPro" id="IPR049539">
    <property type="entry name" value="SPL"/>
</dbReference>
<evidence type="ECO:0000256" key="4">
    <source>
        <dbReference type="ARBA" id="ARBA00022691"/>
    </source>
</evidence>
<evidence type="ECO:0000256" key="3">
    <source>
        <dbReference type="ARBA" id="ARBA00022485"/>
    </source>
</evidence>
<keyword evidence="3" id="KW-0004">4Fe-4S</keyword>
<dbReference type="GO" id="GO:0030435">
    <property type="term" value="P:sporulation resulting in formation of a cellular spore"/>
    <property type="evidence" value="ECO:0007669"/>
    <property type="project" value="UniProtKB-KW"/>
</dbReference>
<dbReference type="InterPro" id="IPR023897">
    <property type="entry name" value="SPL_firmicutes"/>
</dbReference>
<evidence type="ECO:0000259" key="19">
    <source>
        <dbReference type="PROSITE" id="PS51918"/>
    </source>
</evidence>
<evidence type="ECO:0000256" key="14">
    <source>
        <dbReference type="ARBA" id="ARBA00053032"/>
    </source>
</evidence>
<dbReference type="NCBIfam" id="TIGR04070">
    <property type="entry name" value="photo_TT_lyase"/>
    <property type="match status" value="1"/>
</dbReference>
<keyword evidence="5" id="KW-0479">Metal-binding</keyword>
<keyword evidence="8" id="KW-0408">Iron</keyword>
<keyword evidence="10" id="KW-0238">DNA-binding</keyword>
<dbReference type="InterPro" id="IPR007197">
    <property type="entry name" value="rSAM"/>
</dbReference>
<comment type="similarity">
    <text evidence="16">Belongs to the radical SAM superfamily. SPL family.</text>
</comment>
<reference evidence="20 21" key="2">
    <citation type="submission" date="2017-09" db="EMBL/GenBank/DDBJ databases">
        <title>Bacillus patelloidae sp. nov., isolated from the intestinal tract of a marine limpet.</title>
        <authorList>
            <person name="Liu R."/>
            <person name="Dong C."/>
            <person name="Shao Z."/>
        </authorList>
    </citation>
    <scope>NUCLEOTIDE SEQUENCE [LARGE SCALE GENOMIC DNA]</scope>
    <source>
        <strain evidence="20 21">SA5d-4</strain>
    </source>
</reference>
<evidence type="ECO:0000256" key="6">
    <source>
        <dbReference type="ARBA" id="ARBA00022763"/>
    </source>
</evidence>
<evidence type="ECO:0000256" key="8">
    <source>
        <dbReference type="ARBA" id="ARBA00023004"/>
    </source>
</evidence>
<evidence type="ECO:0000256" key="1">
    <source>
        <dbReference type="ARBA" id="ARBA00001966"/>
    </source>
</evidence>
<comment type="subunit">
    <text evidence="2">Monomer or homodimer.</text>
</comment>
<dbReference type="SFLD" id="SFLDG01079">
    <property type="entry name" value="spore_photoproduct_lyase_like"/>
    <property type="match status" value="1"/>
</dbReference>
<dbReference type="FunFam" id="3.80.30.30:FF:000001">
    <property type="entry name" value="Spore photoproduct lyase"/>
    <property type="match status" value="1"/>
</dbReference>
<dbReference type="Gene3D" id="3.80.30.30">
    <property type="match status" value="1"/>
</dbReference>
<comment type="cofactor">
    <cofactor evidence="1">
        <name>[4Fe-4S] cluster</name>
        <dbReference type="ChEBI" id="CHEBI:49883"/>
    </cofactor>
</comment>
<comment type="catalytic activity">
    <reaction evidence="13">
        <text>(5R)-5,6-dihydro-5-(thymidin-7-yl)thymidine in DNA = a thymidine dimer in DNA</text>
        <dbReference type="Rhea" id="RHEA:56132"/>
        <dbReference type="Rhea" id="RHEA-COMP:14387"/>
        <dbReference type="Rhea" id="RHEA-COMP:14449"/>
        <dbReference type="ChEBI" id="CHEBI:139518"/>
        <dbReference type="ChEBI" id="CHEBI:139519"/>
        <dbReference type="EC" id="4.1.99.14"/>
    </reaction>
</comment>
<comment type="caution">
    <text evidence="20">The sequence shown here is derived from an EMBL/GenBank/DDBJ whole genome shotgun (WGS) entry which is preliminary data.</text>
</comment>
<evidence type="ECO:0000256" key="13">
    <source>
        <dbReference type="ARBA" id="ARBA00050702"/>
    </source>
</evidence>
<sequence>MKPFVPQLVYIEPKALEYPLGLELKEKFEKMGMEIRETTSHNQVRNIPGDNDLQKYRNAKSTLVVGIRKTLKFDTSKPSAEYAIPLATGCMGHCHYCYLQTTLGSKPYIRAYVNVDDIFEQAQKYMDERAPEITRFEASCTSDIVGIDHLTHTLKKTIEFIGKSEYGHLRFTTKYEHVDHLLDADHRGKTRFRFSINSDYVAKNFEPGTSTIEERINAAVKVVEAGYPLGFVLAPLYLHENWQEGYLEMFKKLDEKVPEKYRKDITFELIQHRYTKPAKKVIEKRYPKSKLEMDEEKRRYKWGRYGIGKYIYPKDEEAELRSTIEKYIENYFPESRVEYFT</sequence>
<reference evidence="21" key="1">
    <citation type="submission" date="2017-08" db="EMBL/GenBank/DDBJ databases">
        <authorList>
            <person name="Huang Z."/>
        </authorList>
    </citation>
    <scope>NUCLEOTIDE SEQUENCE [LARGE SCALE GENOMIC DNA]</scope>
    <source>
        <strain evidence="21">SA5d-4</strain>
    </source>
</reference>
<comment type="cofactor">
    <cofactor evidence="14">
        <name>S-adenosyl-L-methionine</name>
        <dbReference type="ChEBI" id="CHEBI:59789"/>
    </cofactor>
</comment>
<proteinExistence type="inferred from homology"/>
<organism evidence="20 21">
    <name type="scientific">Lottiidibacillus patelloidae</name>
    <dbReference type="NCBI Taxonomy" id="2670334"/>
    <lineage>
        <taxon>Bacteria</taxon>
        <taxon>Bacillati</taxon>
        <taxon>Bacillota</taxon>
        <taxon>Bacilli</taxon>
        <taxon>Bacillales</taxon>
        <taxon>Bacillaceae</taxon>
        <taxon>Lottiidibacillus</taxon>
    </lineage>
</organism>
<dbReference type="GO" id="GO:0003913">
    <property type="term" value="F:DNA photolyase activity"/>
    <property type="evidence" value="ECO:0007669"/>
    <property type="project" value="InterPro"/>
</dbReference>
<dbReference type="InterPro" id="IPR058240">
    <property type="entry name" value="rSAM_sf"/>
</dbReference>
<evidence type="ECO:0000256" key="9">
    <source>
        <dbReference type="ARBA" id="ARBA00023014"/>
    </source>
</evidence>
<evidence type="ECO:0000256" key="17">
    <source>
        <dbReference type="ARBA" id="ARBA00066797"/>
    </source>
</evidence>
<dbReference type="GO" id="GO:0003677">
    <property type="term" value="F:DNA binding"/>
    <property type="evidence" value="ECO:0007669"/>
    <property type="project" value="UniProtKB-KW"/>
</dbReference>
<dbReference type="AlphaFoldDB" id="A0A263BVC5"/>
<name>A0A263BVC5_9BACI</name>
<dbReference type="GO" id="GO:1904047">
    <property type="term" value="F:S-adenosyl-L-methionine binding"/>
    <property type="evidence" value="ECO:0007669"/>
    <property type="project" value="InterPro"/>
</dbReference>
<dbReference type="GO" id="GO:0051539">
    <property type="term" value="F:4 iron, 4 sulfur cluster binding"/>
    <property type="evidence" value="ECO:0007669"/>
    <property type="project" value="UniProtKB-KW"/>
</dbReference>
<evidence type="ECO:0000313" key="21">
    <source>
        <dbReference type="Proteomes" id="UP000217083"/>
    </source>
</evidence>
<evidence type="ECO:0000256" key="5">
    <source>
        <dbReference type="ARBA" id="ARBA00022723"/>
    </source>
</evidence>
<evidence type="ECO:0000256" key="7">
    <source>
        <dbReference type="ARBA" id="ARBA00022969"/>
    </source>
</evidence>
<evidence type="ECO:0000256" key="2">
    <source>
        <dbReference type="ARBA" id="ARBA00011852"/>
    </source>
</evidence>
<protein>
    <recommendedName>
        <fullName evidence="18">Spore photoproduct lyase</fullName>
        <ecNumber evidence="17">4.1.99.14</ecNumber>
    </recommendedName>
</protein>
<dbReference type="GO" id="GO:0046872">
    <property type="term" value="F:metal ion binding"/>
    <property type="evidence" value="ECO:0007669"/>
    <property type="project" value="UniProtKB-KW"/>
</dbReference>
<gene>
    <name evidence="20" type="primary">splB</name>
    <name evidence="20" type="ORF">CIB95_04545</name>
</gene>
<dbReference type="EC" id="4.1.99.14" evidence="17"/>
<dbReference type="Proteomes" id="UP000217083">
    <property type="component" value="Unassembled WGS sequence"/>
</dbReference>
<keyword evidence="11" id="KW-0234">DNA repair</keyword>
<evidence type="ECO:0000256" key="16">
    <source>
        <dbReference type="ARBA" id="ARBA00060787"/>
    </source>
</evidence>
<dbReference type="PROSITE" id="PS51918">
    <property type="entry name" value="RADICAL_SAM"/>
    <property type="match status" value="1"/>
</dbReference>
<keyword evidence="21" id="KW-1185">Reference proteome</keyword>
<dbReference type="SFLD" id="SFLDF00292">
    <property type="entry name" value="spore_photoproduct_lyase_1"/>
    <property type="match status" value="1"/>
</dbReference>
<evidence type="ECO:0000256" key="12">
    <source>
        <dbReference type="ARBA" id="ARBA00023239"/>
    </source>
</evidence>
<evidence type="ECO:0000256" key="11">
    <source>
        <dbReference type="ARBA" id="ARBA00023204"/>
    </source>
</evidence>
<keyword evidence="7" id="KW-0749">Sporulation</keyword>
<evidence type="ECO:0000256" key="18">
    <source>
        <dbReference type="ARBA" id="ARBA00070153"/>
    </source>
</evidence>
<feature type="domain" description="Radical SAM core" evidence="19">
    <location>
        <begin position="76"/>
        <end position="304"/>
    </location>
</feature>
<comment type="function">
    <text evidence="15">Involved in repair of UV radiation-induced DNA damage during spore germination. Can repair thymine dimer 5-thyminyl-5,6-dihydrothymine (known as spore photoproduct (SP)) by in situ monomerization of SP to two thymines.</text>
</comment>
<keyword evidence="12 20" id="KW-0456">Lyase</keyword>
<dbReference type="PANTHER" id="PTHR37822">
    <property type="entry name" value="SPORE PHOTOPRODUCT LYASE-RELATED"/>
    <property type="match status" value="1"/>
</dbReference>
<dbReference type="GO" id="GO:0006281">
    <property type="term" value="P:DNA repair"/>
    <property type="evidence" value="ECO:0007669"/>
    <property type="project" value="UniProtKB-KW"/>
</dbReference>
<dbReference type="InterPro" id="IPR034560">
    <property type="entry name" value="SPL_Bacilli"/>
</dbReference>
<evidence type="ECO:0000256" key="10">
    <source>
        <dbReference type="ARBA" id="ARBA00023125"/>
    </source>
</evidence>
<evidence type="ECO:0000256" key="15">
    <source>
        <dbReference type="ARBA" id="ARBA00058962"/>
    </source>
</evidence>